<organism evidence="2 3">
    <name type="scientific">Botrytis elliptica</name>
    <dbReference type="NCBI Taxonomy" id="278938"/>
    <lineage>
        <taxon>Eukaryota</taxon>
        <taxon>Fungi</taxon>
        <taxon>Dikarya</taxon>
        <taxon>Ascomycota</taxon>
        <taxon>Pezizomycotina</taxon>
        <taxon>Leotiomycetes</taxon>
        <taxon>Helotiales</taxon>
        <taxon>Sclerotiniaceae</taxon>
        <taxon>Botrytis</taxon>
    </lineage>
</organism>
<comment type="caution">
    <text evidence="2">The sequence shown here is derived from an EMBL/GenBank/DDBJ whole genome shotgun (WGS) entry which is preliminary data.</text>
</comment>
<protein>
    <submittedName>
        <fullName evidence="2">Uncharacterized protein</fullName>
    </submittedName>
</protein>
<proteinExistence type="predicted"/>
<reference evidence="2 3" key="1">
    <citation type="submission" date="2017-12" db="EMBL/GenBank/DDBJ databases">
        <title>Comparative genomics of Botrytis spp.</title>
        <authorList>
            <person name="Valero-Jimenez C.A."/>
            <person name="Tapia P."/>
            <person name="Veloso J."/>
            <person name="Silva-Moreno E."/>
            <person name="Staats M."/>
            <person name="Valdes J.H."/>
            <person name="Van Kan J.A.L."/>
        </authorList>
    </citation>
    <scope>NUCLEOTIDE SEQUENCE [LARGE SCALE GENOMIC DNA]</scope>
    <source>
        <strain evidence="2 3">Be9601</strain>
    </source>
</reference>
<feature type="region of interest" description="Disordered" evidence="1">
    <location>
        <begin position="1"/>
        <end position="28"/>
    </location>
</feature>
<feature type="region of interest" description="Disordered" evidence="1">
    <location>
        <begin position="121"/>
        <end position="158"/>
    </location>
</feature>
<evidence type="ECO:0000313" key="2">
    <source>
        <dbReference type="EMBL" id="TGO76791.1"/>
    </source>
</evidence>
<evidence type="ECO:0000313" key="3">
    <source>
        <dbReference type="Proteomes" id="UP000297229"/>
    </source>
</evidence>
<accession>A0A4Z1JSJ5</accession>
<evidence type="ECO:0000256" key="1">
    <source>
        <dbReference type="SAM" id="MobiDB-lite"/>
    </source>
</evidence>
<name>A0A4Z1JSJ5_9HELO</name>
<feature type="compositionally biased region" description="Basic and acidic residues" evidence="1">
    <location>
        <begin position="13"/>
        <end position="23"/>
    </location>
</feature>
<feature type="compositionally biased region" description="Basic and acidic residues" evidence="1">
    <location>
        <begin position="144"/>
        <end position="158"/>
    </location>
</feature>
<dbReference type="AlphaFoldDB" id="A0A4Z1JSJ5"/>
<sequence length="158" mass="17814">MANGVAKGKKLKRSMEDDNELRSVKRKTTHGIREKGNEQIDIVSLLMKMPDLKFVLNILKLKEGNPMCSCTGCRIGSHRERHKAMSYATVRLEQNISGKTLFENPRCRFCADTSSCPLQSQNITFTEPPANGNSEEVNEEEKNEVEASKKAVTRDEKI</sequence>
<dbReference type="Proteomes" id="UP000297229">
    <property type="component" value="Unassembled WGS sequence"/>
</dbReference>
<keyword evidence="3" id="KW-1185">Reference proteome</keyword>
<gene>
    <name evidence="2" type="ORF">BELL_0137g00170</name>
</gene>
<dbReference type="EMBL" id="PQXM01000136">
    <property type="protein sequence ID" value="TGO76791.1"/>
    <property type="molecule type" value="Genomic_DNA"/>
</dbReference>